<dbReference type="Proteomes" id="UP000623129">
    <property type="component" value="Unassembled WGS sequence"/>
</dbReference>
<keyword evidence="1" id="KW-0732">Signal</keyword>
<accession>A0A833QHS3</accession>
<evidence type="ECO:0000313" key="3">
    <source>
        <dbReference type="Proteomes" id="UP000623129"/>
    </source>
</evidence>
<sequence>MCWLMAFRFLVVCIALSPSAEALLTPTDTRTLLPTCNDYFLDQPSTFPVPKHRFSSKALYCTCTGTVQGTVVPAFKCAWAQSVAARVGRKKISEKTHGGDWGP</sequence>
<reference evidence="2" key="1">
    <citation type="submission" date="2020-01" db="EMBL/GenBank/DDBJ databases">
        <title>Genome sequence of Kobresia littledalei, the first chromosome-level genome in the family Cyperaceae.</title>
        <authorList>
            <person name="Qu G."/>
        </authorList>
    </citation>
    <scope>NUCLEOTIDE SEQUENCE</scope>
    <source>
        <strain evidence="2">C.B.Clarke</strain>
        <tissue evidence="2">Leaf</tissue>
    </source>
</reference>
<proteinExistence type="predicted"/>
<evidence type="ECO:0000313" key="2">
    <source>
        <dbReference type="EMBL" id="KAF3321487.1"/>
    </source>
</evidence>
<comment type="caution">
    <text evidence="2">The sequence shown here is derived from an EMBL/GenBank/DDBJ whole genome shotgun (WGS) entry which is preliminary data.</text>
</comment>
<organism evidence="2 3">
    <name type="scientific">Carex littledalei</name>
    <dbReference type="NCBI Taxonomy" id="544730"/>
    <lineage>
        <taxon>Eukaryota</taxon>
        <taxon>Viridiplantae</taxon>
        <taxon>Streptophyta</taxon>
        <taxon>Embryophyta</taxon>
        <taxon>Tracheophyta</taxon>
        <taxon>Spermatophyta</taxon>
        <taxon>Magnoliopsida</taxon>
        <taxon>Liliopsida</taxon>
        <taxon>Poales</taxon>
        <taxon>Cyperaceae</taxon>
        <taxon>Cyperoideae</taxon>
        <taxon>Cariceae</taxon>
        <taxon>Carex</taxon>
        <taxon>Carex subgen. Euthyceras</taxon>
    </lineage>
</organism>
<dbReference type="AlphaFoldDB" id="A0A833QHS3"/>
<dbReference type="EMBL" id="SWLB01000027">
    <property type="protein sequence ID" value="KAF3321487.1"/>
    <property type="molecule type" value="Genomic_DNA"/>
</dbReference>
<keyword evidence="3" id="KW-1185">Reference proteome</keyword>
<feature type="signal peptide" evidence="1">
    <location>
        <begin position="1"/>
        <end position="22"/>
    </location>
</feature>
<name>A0A833QHS3_9POAL</name>
<evidence type="ECO:0008006" key="4">
    <source>
        <dbReference type="Google" id="ProtNLM"/>
    </source>
</evidence>
<feature type="chain" id="PRO_5032887592" description="Secreted protein" evidence="1">
    <location>
        <begin position="23"/>
        <end position="103"/>
    </location>
</feature>
<evidence type="ECO:0000256" key="1">
    <source>
        <dbReference type="SAM" id="SignalP"/>
    </source>
</evidence>
<gene>
    <name evidence="2" type="ORF">FCM35_KLT14740</name>
</gene>
<protein>
    <recommendedName>
        <fullName evidence="4">Secreted protein</fullName>
    </recommendedName>
</protein>